<comment type="caution">
    <text evidence="1">The sequence shown here is derived from an EMBL/GenBank/DDBJ whole genome shotgun (WGS) entry which is preliminary data.</text>
</comment>
<gene>
    <name evidence="1" type="ORF">HHI36_013166</name>
</gene>
<protein>
    <submittedName>
        <fullName evidence="1">Uncharacterized protein</fullName>
    </submittedName>
</protein>
<dbReference type="InterPro" id="IPR036875">
    <property type="entry name" value="Znf_CCHC_sf"/>
</dbReference>
<sequence length="280" mass="32419">MDEIKVIRMKKAGFEVWNYQIKIFLESIQAWKRPTGEETKPAADPQKSDLARISCQISREVESLRWQIRAQGEELKDNMVFLTAAYSILSIAWESTPANEGKLNNLCSRLLKVEMKLKVKLESEVNGNQVCFKCGKRHVIKDCPVMKNVKCFKCNDCGHTQRSLLYTKSLKVLEDIQTVEKVVESTVDRKIVKVKMQKMTKAMNTTSEVVVDEIVDTENNEKHEYKNQCYVTEDVEKNLCKKFVFDSGSSNHMVGEKWVSFMHKTRKVEKPIKIKKSKER</sequence>
<dbReference type="EMBL" id="JABFTP020000103">
    <property type="protein sequence ID" value="KAL3277824.1"/>
    <property type="molecule type" value="Genomic_DNA"/>
</dbReference>
<evidence type="ECO:0000313" key="2">
    <source>
        <dbReference type="Proteomes" id="UP001516400"/>
    </source>
</evidence>
<reference evidence="1 2" key="1">
    <citation type="journal article" date="2021" name="BMC Biol.">
        <title>Horizontally acquired antibacterial genes associated with adaptive radiation of ladybird beetles.</title>
        <authorList>
            <person name="Li H.S."/>
            <person name="Tang X.F."/>
            <person name="Huang Y.H."/>
            <person name="Xu Z.Y."/>
            <person name="Chen M.L."/>
            <person name="Du X.Y."/>
            <person name="Qiu B.Y."/>
            <person name="Chen P.T."/>
            <person name="Zhang W."/>
            <person name="Slipinski A."/>
            <person name="Escalona H.E."/>
            <person name="Waterhouse R.M."/>
            <person name="Zwick A."/>
            <person name="Pang H."/>
        </authorList>
    </citation>
    <scope>NUCLEOTIDE SEQUENCE [LARGE SCALE GENOMIC DNA]</scope>
    <source>
        <strain evidence="1">SYSU2018</strain>
    </source>
</reference>
<dbReference type="AlphaFoldDB" id="A0ABD2NGU6"/>
<accession>A0ABD2NGU6</accession>
<proteinExistence type="predicted"/>
<dbReference type="Gene3D" id="4.10.60.10">
    <property type="entry name" value="Zinc finger, CCHC-type"/>
    <property type="match status" value="1"/>
</dbReference>
<dbReference type="SUPFAM" id="SSF57756">
    <property type="entry name" value="Retrovirus zinc finger-like domains"/>
    <property type="match status" value="1"/>
</dbReference>
<dbReference type="Proteomes" id="UP001516400">
    <property type="component" value="Unassembled WGS sequence"/>
</dbReference>
<organism evidence="1 2">
    <name type="scientific">Cryptolaemus montrouzieri</name>
    <dbReference type="NCBI Taxonomy" id="559131"/>
    <lineage>
        <taxon>Eukaryota</taxon>
        <taxon>Metazoa</taxon>
        <taxon>Ecdysozoa</taxon>
        <taxon>Arthropoda</taxon>
        <taxon>Hexapoda</taxon>
        <taxon>Insecta</taxon>
        <taxon>Pterygota</taxon>
        <taxon>Neoptera</taxon>
        <taxon>Endopterygota</taxon>
        <taxon>Coleoptera</taxon>
        <taxon>Polyphaga</taxon>
        <taxon>Cucujiformia</taxon>
        <taxon>Coccinelloidea</taxon>
        <taxon>Coccinellidae</taxon>
        <taxon>Scymninae</taxon>
        <taxon>Scymnini</taxon>
        <taxon>Cryptolaemus</taxon>
    </lineage>
</organism>
<keyword evidence="2" id="KW-1185">Reference proteome</keyword>
<evidence type="ECO:0000313" key="1">
    <source>
        <dbReference type="EMBL" id="KAL3277824.1"/>
    </source>
</evidence>
<name>A0ABD2NGU6_9CUCU</name>